<dbReference type="AlphaFoldDB" id="A0A239MRT5"/>
<dbReference type="PROSITE" id="PS51123">
    <property type="entry name" value="OMPA_2"/>
    <property type="match status" value="1"/>
</dbReference>
<dbReference type="Proteomes" id="UP000198318">
    <property type="component" value="Unassembled WGS sequence"/>
</dbReference>
<feature type="domain" description="OmpA-like" evidence="3">
    <location>
        <begin position="268"/>
        <end position="375"/>
    </location>
</feature>
<reference evidence="4 5" key="1">
    <citation type="submission" date="2017-06" db="EMBL/GenBank/DDBJ databases">
        <authorList>
            <person name="Kim H.J."/>
            <person name="Triplett B.A."/>
        </authorList>
    </citation>
    <scope>NUCLEOTIDE SEQUENCE [LARGE SCALE GENOMIC DNA]</scope>
    <source>
        <strain evidence="4 5">DSM 44715</strain>
    </source>
</reference>
<dbReference type="InterPro" id="IPR006665">
    <property type="entry name" value="OmpA-like"/>
</dbReference>
<feature type="compositionally biased region" description="Pro residues" evidence="2">
    <location>
        <begin position="217"/>
        <end position="249"/>
    </location>
</feature>
<dbReference type="PANTHER" id="PTHR30329">
    <property type="entry name" value="STATOR ELEMENT OF FLAGELLAR MOTOR COMPLEX"/>
    <property type="match status" value="1"/>
</dbReference>
<proteinExistence type="predicted"/>
<dbReference type="Pfam" id="PF00691">
    <property type="entry name" value="OmpA"/>
    <property type="match status" value="1"/>
</dbReference>
<feature type="region of interest" description="Disordered" evidence="2">
    <location>
        <begin position="27"/>
        <end position="50"/>
    </location>
</feature>
<dbReference type="PANTHER" id="PTHR30329:SF21">
    <property type="entry name" value="LIPOPROTEIN YIAD-RELATED"/>
    <property type="match status" value="1"/>
</dbReference>
<evidence type="ECO:0000256" key="2">
    <source>
        <dbReference type="SAM" id="MobiDB-lite"/>
    </source>
</evidence>
<dbReference type="PRINTS" id="PR01217">
    <property type="entry name" value="PRICHEXTENSN"/>
</dbReference>
<keyword evidence="1" id="KW-0472">Membrane</keyword>
<evidence type="ECO:0000259" key="3">
    <source>
        <dbReference type="PROSITE" id="PS51123"/>
    </source>
</evidence>
<keyword evidence="5" id="KW-1185">Reference proteome</keyword>
<sequence>MRALPLAVSLTGLLLVAGCSDADKAEKVAPPTAGPGGAAPSPAAQSSGTFSREGWFGGADGLHARLDIRGVQREAGKAVLRFSVTSLDTAVKSVPFEIALVDPVGRRLYKPTGVTSGSDITPGSSREMAAEYPPIPADVAKVSAITPGTAGEFTGIPVTTGSATPTPSAPPSSMPPSSMPPSTPPMPGVPSSAPSSQPSVGVETSVGAEPFGRSTPLSPPPSTTPPATTPPPSSPPPSSPPPSSGPGPNPVDLYDIVEGETKDVTSSGSEVTVGLRADALFDKGSAKLSSGAKAVLDETAQQIKTRATGALSIEGHTDGDDAKLSKEQADAVMKEMKTRLGDGFTYTATGKGNAERAARDAARNNRVEISYRVKPSARGTTSPADFQTEDGKTVATRTAAFGADKRRLEVKPFYRDGAYIVAVFNIVNEGPGTIPPDASYPDPDQPGAVFGSFSIQMPGGKDVYRAVRVGPARQGGTNIYVDAGRATFLTAVGKPARGFVYLPAPPGDVRSVTFNAGPFGKVDKVPVS</sequence>
<dbReference type="OrthoDB" id="5243843at2"/>
<dbReference type="EMBL" id="FZOR01000030">
    <property type="protein sequence ID" value="SNT44678.1"/>
    <property type="molecule type" value="Genomic_DNA"/>
</dbReference>
<dbReference type="InterPro" id="IPR036737">
    <property type="entry name" value="OmpA-like_sf"/>
</dbReference>
<dbReference type="SUPFAM" id="SSF103088">
    <property type="entry name" value="OmpA-like"/>
    <property type="match status" value="1"/>
</dbReference>
<evidence type="ECO:0000313" key="4">
    <source>
        <dbReference type="EMBL" id="SNT44678.1"/>
    </source>
</evidence>
<feature type="compositionally biased region" description="Low complexity" evidence="2">
    <location>
        <begin position="189"/>
        <end position="202"/>
    </location>
</feature>
<feature type="compositionally biased region" description="Low complexity" evidence="2">
    <location>
        <begin position="157"/>
        <end position="166"/>
    </location>
</feature>
<feature type="compositionally biased region" description="Low complexity" evidence="2">
    <location>
        <begin position="38"/>
        <end position="48"/>
    </location>
</feature>
<dbReference type="InterPro" id="IPR050330">
    <property type="entry name" value="Bact_OuterMem_StrucFunc"/>
</dbReference>
<feature type="compositionally biased region" description="Pro residues" evidence="2">
    <location>
        <begin position="167"/>
        <end position="188"/>
    </location>
</feature>
<evidence type="ECO:0000256" key="1">
    <source>
        <dbReference type="PROSITE-ProRule" id="PRU00473"/>
    </source>
</evidence>
<dbReference type="Gene3D" id="3.30.1330.60">
    <property type="entry name" value="OmpA-like domain"/>
    <property type="match status" value="1"/>
</dbReference>
<name>A0A239MRT5_9ACTN</name>
<dbReference type="PROSITE" id="PS51257">
    <property type="entry name" value="PROKAR_LIPOPROTEIN"/>
    <property type="match status" value="1"/>
</dbReference>
<dbReference type="GO" id="GO:0016020">
    <property type="term" value="C:membrane"/>
    <property type="evidence" value="ECO:0007669"/>
    <property type="project" value="UniProtKB-UniRule"/>
</dbReference>
<feature type="region of interest" description="Disordered" evidence="2">
    <location>
        <begin position="152"/>
        <end position="254"/>
    </location>
</feature>
<gene>
    <name evidence="4" type="ORF">SAMN05443665_103079</name>
</gene>
<dbReference type="RefSeq" id="WP_089328923.1">
    <property type="nucleotide sequence ID" value="NZ_FZOR01000030.1"/>
</dbReference>
<evidence type="ECO:0000313" key="5">
    <source>
        <dbReference type="Proteomes" id="UP000198318"/>
    </source>
</evidence>
<protein>
    <submittedName>
        <fullName evidence="4">OmpA family protein</fullName>
    </submittedName>
</protein>
<organism evidence="4 5">
    <name type="scientific">Actinomadura meyerae</name>
    <dbReference type="NCBI Taxonomy" id="240840"/>
    <lineage>
        <taxon>Bacteria</taxon>
        <taxon>Bacillati</taxon>
        <taxon>Actinomycetota</taxon>
        <taxon>Actinomycetes</taxon>
        <taxon>Streptosporangiales</taxon>
        <taxon>Thermomonosporaceae</taxon>
        <taxon>Actinomadura</taxon>
    </lineage>
</organism>
<accession>A0A239MRT5</accession>